<evidence type="ECO:0000256" key="1">
    <source>
        <dbReference type="SAM" id="Phobius"/>
    </source>
</evidence>
<dbReference type="AlphaFoldDB" id="A0AAN5CUV7"/>
<protein>
    <submittedName>
        <fullName evidence="2">Uncharacterized protein</fullName>
    </submittedName>
</protein>
<keyword evidence="3" id="KW-1185">Reference proteome</keyword>
<feature type="transmembrane region" description="Helical" evidence="1">
    <location>
        <begin position="115"/>
        <end position="137"/>
    </location>
</feature>
<keyword evidence="1" id="KW-0812">Transmembrane</keyword>
<comment type="caution">
    <text evidence="2">The sequence shown here is derived from an EMBL/GenBank/DDBJ whole genome shotgun (WGS) entry which is preliminary data.</text>
</comment>
<reference evidence="3" key="1">
    <citation type="submission" date="2022-10" db="EMBL/GenBank/DDBJ databases">
        <title>Genome assembly of Pristionchus species.</title>
        <authorList>
            <person name="Yoshida K."/>
            <person name="Sommer R.J."/>
        </authorList>
    </citation>
    <scope>NUCLEOTIDE SEQUENCE [LARGE SCALE GENOMIC DNA]</scope>
    <source>
        <strain evidence="3">RS5460</strain>
    </source>
</reference>
<sequence>MMKRHQEIFEACLKWNDTSVSEQKLRCKDISRAIMPHDNCDRRRELLEYGCLGFARDLSPGMEKMAFPDGRSINFVVWSCSELEVCSNYSCAPTFSNFDLKIDTPSPKSYNVSNIIMIIAALCNIILGVYFLSMWCLAKCLLKMHQDGKLLIKTETLHIYTKAPAYSDIPTTDHSN</sequence>
<keyword evidence="1" id="KW-0472">Membrane</keyword>
<gene>
    <name evidence="2" type="ORF">PMAYCL1PPCAC_21242</name>
</gene>
<dbReference type="Proteomes" id="UP001328107">
    <property type="component" value="Unassembled WGS sequence"/>
</dbReference>
<proteinExistence type="predicted"/>
<evidence type="ECO:0000313" key="2">
    <source>
        <dbReference type="EMBL" id="GMR51047.1"/>
    </source>
</evidence>
<dbReference type="EMBL" id="BTRK01000005">
    <property type="protein sequence ID" value="GMR51047.1"/>
    <property type="molecule type" value="Genomic_DNA"/>
</dbReference>
<evidence type="ECO:0000313" key="3">
    <source>
        <dbReference type="Proteomes" id="UP001328107"/>
    </source>
</evidence>
<name>A0AAN5CUV7_9BILA</name>
<keyword evidence="1" id="KW-1133">Transmembrane helix</keyword>
<accession>A0AAN5CUV7</accession>
<organism evidence="2 3">
    <name type="scientific">Pristionchus mayeri</name>
    <dbReference type="NCBI Taxonomy" id="1317129"/>
    <lineage>
        <taxon>Eukaryota</taxon>
        <taxon>Metazoa</taxon>
        <taxon>Ecdysozoa</taxon>
        <taxon>Nematoda</taxon>
        <taxon>Chromadorea</taxon>
        <taxon>Rhabditida</taxon>
        <taxon>Rhabditina</taxon>
        <taxon>Diplogasteromorpha</taxon>
        <taxon>Diplogasteroidea</taxon>
        <taxon>Neodiplogasteridae</taxon>
        <taxon>Pristionchus</taxon>
    </lineage>
</organism>